<dbReference type="RefSeq" id="XP_046063258.1">
    <property type="nucleotide sequence ID" value="XM_046203487.1"/>
</dbReference>
<gene>
    <name evidence="2" type="ORF">OGAPHI_002599</name>
</gene>
<keyword evidence="3" id="KW-1185">Reference proteome</keyword>
<feature type="chain" id="PRO_5040426179" evidence="1">
    <location>
        <begin position="16"/>
        <end position="81"/>
    </location>
</feature>
<protein>
    <submittedName>
        <fullName evidence="2">Uncharacterized protein</fullName>
    </submittedName>
</protein>
<reference evidence="2" key="1">
    <citation type="journal article" date="2021" name="Open Biol.">
        <title>Shared evolutionary footprints suggest mitochondrial oxidative damage underlies multiple complex I losses in fungi.</title>
        <authorList>
            <person name="Schikora-Tamarit M.A."/>
            <person name="Marcet-Houben M."/>
            <person name="Nosek J."/>
            <person name="Gabaldon T."/>
        </authorList>
    </citation>
    <scope>NUCLEOTIDE SEQUENCE</scope>
    <source>
        <strain evidence="2">CBS6075</strain>
    </source>
</reference>
<dbReference type="EMBL" id="JAEUBE010000158">
    <property type="protein sequence ID" value="KAH3668844.1"/>
    <property type="molecule type" value="Genomic_DNA"/>
</dbReference>
<dbReference type="GeneID" id="70234566"/>
<organism evidence="2 3">
    <name type="scientific">Ogataea philodendri</name>
    <dbReference type="NCBI Taxonomy" id="1378263"/>
    <lineage>
        <taxon>Eukaryota</taxon>
        <taxon>Fungi</taxon>
        <taxon>Dikarya</taxon>
        <taxon>Ascomycota</taxon>
        <taxon>Saccharomycotina</taxon>
        <taxon>Pichiomycetes</taxon>
        <taxon>Pichiales</taxon>
        <taxon>Pichiaceae</taxon>
        <taxon>Ogataea</taxon>
    </lineage>
</organism>
<evidence type="ECO:0000256" key="1">
    <source>
        <dbReference type="SAM" id="SignalP"/>
    </source>
</evidence>
<name>A0A9P8PCA4_9ASCO</name>
<keyword evidence="1" id="KW-0732">Signal</keyword>
<reference evidence="2" key="2">
    <citation type="submission" date="2021-01" db="EMBL/GenBank/DDBJ databases">
        <authorList>
            <person name="Schikora-Tamarit M.A."/>
        </authorList>
    </citation>
    <scope>NUCLEOTIDE SEQUENCE</scope>
    <source>
        <strain evidence="2">CBS6075</strain>
    </source>
</reference>
<proteinExistence type="predicted"/>
<accession>A0A9P8PCA4</accession>
<sequence>MQFVSVLLMAASALAASTGVTESTTETSVVAVTVTSCDASVSDCPAKNGTSSVSTYEAAAANQASFFAAGAAALAAGALLL</sequence>
<dbReference type="Proteomes" id="UP000769157">
    <property type="component" value="Unassembled WGS sequence"/>
</dbReference>
<evidence type="ECO:0000313" key="3">
    <source>
        <dbReference type="Proteomes" id="UP000769157"/>
    </source>
</evidence>
<feature type="signal peptide" evidence="1">
    <location>
        <begin position="1"/>
        <end position="15"/>
    </location>
</feature>
<comment type="caution">
    <text evidence="2">The sequence shown here is derived from an EMBL/GenBank/DDBJ whole genome shotgun (WGS) entry which is preliminary data.</text>
</comment>
<evidence type="ECO:0000313" key="2">
    <source>
        <dbReference type="EMBL" id="KAH3668844.1"/>
    </source>
</evidence>
<dbReference type="AlphaFoldDB" id="A0A9P8PCA4"/>